<name>T0XV47_9ZZZZ</name>
<sequence>MAGGTRIFLHVRPGASREAVRYEPLRGGFVVQVRPRAEGGEANRALLRALSGWLGVPPASVRLLRGGRGREKWMEIDGRTAEEVDRLLHLAS</sequence>
<dbReference type="InterPro" id="IPR036591">
    <property type="entry name" value="YggU-like_sf"/>
</dbReference>
<comment type="similarity">
    <text evidence="1">Belongs to the UPF0235 family.</text>
</comment>
<feature type="non-terminal residue" evidence="2">
    <location>
        <position position="92"/>
    </location>
</feature>
<dbReference type="SUPFAM" id="SSF69786">
    <property type="entry name" value="YggU-like"/>
    <property type="match status" value="1"/>
</dbReference>
<reference evidence="2" key="1">
    <citation type="submission" date="2013-08" db="EMBL/GenBank/DDBJ databases">
        <authorList>
            <person name="Mendez C."/>
            <person name="Richter M."/>
            <person name="Ferrer M."/>
            <person name="Sanchez J."/>
        </authorList>
    </citation>
    <scope>NUCLEOTIDE SEQUENCE</scope>
</reference>
<reference evidence="2" key="2">
    <citation type="journal article" date="2014" name="ISME J.">
        <title>Microbial stratification in low pH oxic and suboxic macroscopic growths along an acid mine drainage.</title>
        <authorList>
            <person name="Mendez-Garcia C."/>
            <person name="Mesa V."/>
            <person name="Sprenger R.R."/>
            <person name="Richter M."/>
            <person name="Diez M.S."/>
            <person name="Solano J."/>
            <person name="Bargiela R."/>
            <person name="Golyshina O.V."/>
            <person name="Manteca A."/>
            <person name="Ramos J.L."/>
            <person name="Gallego J.R."/>
            <person name="Llorente I."/>
            <person name="Martins Dos Santos V.A."/>
            <person name="Jensen O.N."/>
            <person name="Pelaez A.I."/>
            <person name="Sanchez J."/>
            <person name="Ferrer M."/>
        </authorList>
    </citation>
    <scope>NUCLEOTIDE SEQUENCE</scope>
</reference>
<comment type="caution">
    <text evidence="2">The sequence shown here is derived from an EMBL/GenBank/DDBJ whole genome shotgun (WGS) entry which is preliminary data.</text>
</comment>
<dbReference type="SMART" id="SM01152">
    <property type="entry name" value="DUF167"/>
    <property type="match status" value="1"/>
</dbReference>
<organism evidence="2">
    <name type="scientific">mine drainage metagenome</name>
    <dbReference type="NCBI Taxonomy" id="410659"/>
    <lineage>
        <taxon>unclassified sequences</taxon>
        <taxon>metagenomes</taxon>
        <taxon>ecological metagenomes</taxon>
    </lineage>
</organism>
<dbReference type="AlphaFoldDB" id="T0XV47"/>
<gene>
    <name evidence="2" type="ORF">B1B_19499</name>
</gene>
<dbReference type="NCBIfam" id="TIGR00251">
    <property type="entry name" value="DUF167 family protein"/>
    <property type="match status" value="1"/>
</dbReference>
<dbReference type="EMBL" id="AUZY01013094">
    <property type="protein sequence ID" value="EQD26671.1"/>
    <property type="molecule type" value="Genomic_DNA"/>
</dbReference>
<evidence type="ECO:0000256" key="1">
    <source>
        <dbReference type="ARBA" id="ARBA00010364"/>
    </source>
</evidence>
<protein>
    <submittedName>
        <fullName evidence="2">Protein containing DUF167</fullName>
    </submittedName>
</protein>
<evidence type="ECO:0000313" key="2">
    <source>
        <dbReference type="EMBL" id="EQD26671.1"/>
    </source>
</evidence>
<dbReference type="Gene3D" id="3.30.1200.10">
    <property type="entry name" value="YggU-like"/>
    <property type="match status" value="1"/>
</dbReference>
<accession>T0XV47</accession>
<dbReference type="HAMAP" id="MF_00634">
    <property type="entry name" value="UPF0235"/>
    <property type="match status" value="1"/>
</dbReference>
<dbReference type="Pfam" id="PF02594">
    <property type="entry name" value="DUF167"/>
    <property type="match status" value="1"/>
</dbReference>
<proteinExistence type="inferred from homology"/>
<dbReference type="InterPro" id="IPR003746">
    <property type="entry name" value="DUF167"/>
</dbReference>